<evidence type="ECO:0000259" key="1">
    <source>
        <dbReference type="PROSITE" id="PS51186"/>
    </source>
</evidence>
<dbReference type="RefSeq" id="WP_072908000.1">
    <property type="nucleotide sequence ID" value="NZ_FRAI01000020.1"/>
</dbReference>
<reference evidence="3" key="1">
    <citation type="submission" date="2016-11" db="EMBL/GenBank/DDBJ databases">
        <authorList>
            <person name="Varghese N."/>
            <person name="Submissions S."/>
        </authorList>
    </citation>
    <scope>NUCLEOTIDE SEQUENCE [LARGE SCALE GENOMIC DNA]</scope>
    <source>
        <strain evidence="3">DSM 14826</strain>
    </source>
</reference>
<keyword evidence="3" id="KW-1185">Reference proteome</keyword>
<dbReference type="PANTHER" id="PTHR47403">
    <property type="entry name" value="LOC100145250 PROTEIN"/>
    <property type="match status" value="1"/>
</dbReference>
<feature type="domain" description="N-acetyltransferase" evidence="1">
    <location>
        <begin position="3"/>
        <end position="155"/>
    </location>
</feature>
<gene>
    <name evidence="2" type="ORF">SAMN02745227_01747</name>
</gene>
<dbReference type="InterPro" id="IPR016181">
    <property type="entry name" value="Acyl_CoA_acyltransferase"/>
</dbReference>
<proteinExistence type="predicted"/>
<keyword evidence="2" id="KW-0808">Transferase</keyword>
<dbReference type="Gene3D" id="3.40.630.30">
    <property type="match status" value="1"/>
</dbReference>
<dbReference type="PROSITE" id="PS51186">
    <property type="entry name" value="GNAT"/>
    <property type="match status" value="1"/>
</dbReference>
<evidence type="ECO:0000313" key="3">
    <source>
        <dbReference type="Proteomes" id="UP000243547"/>
    </source>
</evidence>
<protein>
    <submittedName>
        <fullName evidence="2">Acetyltransferase (GNAT) family protein</fullName>
    </submittedName>
</protein>
<dbReference type="InterPro" id="IPR000182">
    <property type="entry name" value="GNAT_dom"/>
</dbReference>
<sequence length="283" mass="33596">MEIIYKKVKAEDYGDILDIAKDIWGGSDYLPHVFHQWVEDKGYFLGAYNRQGKLVGCSKLTFLLDKTGWLEGLRVHVDYRNLGIGKELAKRTLDIAKNFLQKGEIERIAFATHVTNRESIHINSRFGYQKIWQNIIVSKDDNYLPKMKKEEFKVEHFQMTYQEFMELEYTKKHKGLISLAFRLEKATEEVIAKMNKKGQFISINGYKGMFENKGEISFESFELNPEAIHLFYEYFSIIAKEQDLQLPCTTLLEEELIIKDQLVQYDFETWYDWQPDYFYYELT</sequence>
<dbReference type="Proteomes" id="UP000243547">
    <property type="component" value="Unassembled WGS sequence"/>
</dbReference>
<dbReference type="SUPFAM" id="SSF55729">
    <property type="entry name" value="Acyl-CoA N-acyltransferases (Nat)"/>
    <property type="match status" value="1"/>
</dbReference>
<dbReference type="EMBL" id="FRAI01000020">
    <property type="protein sequence ID" value="SHK19125.1"/>
    <property type="molecule type" value="Genomic_DNA"/>
</dbReference>
<dbReference type="PANTHER" id="PTHR47403:SF6">
    <property type="entry name" value="N-ACETYLTRANSFERASE DOMAIN-CONTAINING PROTEIN"/>
    <property type="match status" value="1"/>
</dbReference>
<dbReference type="OrthoDB" id="1949423at2"/>
<name>A0A1M6QG21_9FIRM</name>
<organism evidence="2 3">
    <name type="scientific">Anaerobranca californiensis DSM 14826</name>
    <dbReference type="NCBI Taxonomy" id="1120989"/>
    <lineage>
        <taxon>Bacteria</taxon>
        <taxon>Bacillati</taxon>
        <taxon>Bacillota</taxon>
        <taxon>Clostridia</taxon>
        <taxon>Eubacteriales</taxon>
        <taxon>Proteinivoracaceae</taxon>
        <taxon>Anaerobranca</taxon>
    </lineage>
</organism>
<dbReference type="Pfam" id="PF00583">
    <property type="entry name" value="Acetyltransf_1"/>
    <property type="match status" value="1"/>
</dbReference>
<dbReference type="GO" id="GO:0016747">
    <property type="term" value="F:acyltransferase activity, transferring groups other than amino-acyl groups"/>
    <property type="evidence" value="ECO:0007669"/>
    <property type="project" value="InterPro"/>
</dbReference>
<dbReference type="AlphaFoldDB" id="A0A1M6QG21"/>
<accession>A0A1M6QG21</accession>
<evidence type="ECO:0000313" key="2">
    <source>
        <dbReference type="EMBL" id="SHK19125.1"/>
    </source>
</evidence>
<dbReference type="CDD" id="cd04301">
    <property type="entry name" value="NAT_SF"/>
    <property type="match status" value="1"/>
</dbReference>
<dbReference type="STRING" id="1120989.SAMN02745227_01747"/>